<reference evidence="5 6" key="1">
    <citation type="submission" date="2019-03" db="EMBL/GenBank/DDBJ databases">
        <title>Genomic Encyclopedia of Type Strains, Phase IV (KMG-IV): sequencing the most valuable type-strain genomes for metagenomic binning, comparative biology and taxonomic classification.</title>
        <authorList>
            <person name="Goeker M."/>
        </authorList>
    </citation>
    <scope>NUCLEOTIDE SEQUENCE [LARGE SCALE GENOMIC DNA]</scope>
    <source>
        <strain evidence="5 6">DSM 15264</strain>
    </source>
</reference>
<dbReference type="InterPro" id="IPR033891">
    <property type="entry name" value="TTC38"/>
</dbReference>
<proteinExistence type="inferred from homology"/>
<dbReference type="CDD" id="cd05804">
    <property type="entry name" value="StaR_like"/>
    <property type="match status" value="1"/>
</dbReference>
<keyword evidence="3" id="KW-0677">Repeat</keyword>
<comment type="similarity">
    <text evidence="1">Belongs to the TTC38 family.</text>
</comment>
<evidence type="ECO:0000313" key="5">
    <source>
        <dbReference type="EMBL" id="TCP07467.1"/>
    </source>
</evidence>
<protein>
    <recommendedName>
        <fullName evidence="2">Tetratricopeptide repeat protein 38</fullName>
    </recommendedName>
</protein>
<gene>
    <name evidence="5" type="ORF">EV676_10422</name>
</gene>
<dbReference type="Proteomes" id="UP000294772">
    <property type="component" value="Unassembled WGS sequence"/>
</dbReference>
<evidence type="ECO:0000256" key="2">
    <source>
        <dbReference type="ARBA" id="ARBA00019992"/>
    </source>
</evidence>
<dbReference type="AlphaFoldDB" id="A0AA46DDT7"/>
<dbReference type="EMBL" id="SLXF01000004">
    <property type="protein sequence ID" value="TCP07467.1"/>
    <property type="molecule type" value="Genomic_DNA"/>
</dbReference>
<dbReference type="PANTHER" id="PTHR16263:SF4">
    <property type="entry name" value="TETRATRICOPEPTIDE REPEAT PROTEIN 38"/>
    <property type="match status" value="1"/>
</dbReference>
<evidence type="ECO:0000256" key="1">
    <source>
        <dbReference type="ARBA" id="ARBA00005857"/>
    </source>
</evidence>
<comment type="caution">
    <text evidence="5">The sequence shown here is derived from an EMBL/GenBank/DDBJ whole genome shotgun (WGS) entry which is preliminary data.</text>
</comment>
<evidence type="ECO:0000256" key="3">
    <source>
        <dbReference type="ARBA" id="ARBA00022737"/>
    </source>
</evidence>
<dbReference type="RefSeq" id="WP_207905373.1">
    <property type="nucleotide sequence ID" value="NZ_CP110416.1"/>
</dbReference>
<sequence length="450" mass="49224">MAPLKDSAGHALTGATGVALDAFEHTGHQLRCFIGDPVATVDRAIEAAPGMTMAHALKAWLYLLGTEPDGLPVARACIEQGERCGGDARERAHLLAARRLYEGRWREAGRILEDLSARYPRDALALQAGHQIDFFTGDSRMLRDRIARVLPAWSEPLPGYHAVLGMYAFGLEECGEYDAAEACGRRSVALERRDGWGWHAVAHVCEMRNRADEGIAWLTQDCAAWSEDSFFAVHNWWHLALFHLDRGDTDQVLALYDGAVRGGQLGVVLDMIDASALLWRLALLGTDVGDRWQALADRWAPLATAGNYAFNDWHALMAFIGAGRRDAQQAVLESLRRQAAGGAGDIARFAREVGLPAAEAMLAFGQGRYRDAVRLLRGIRHEANRFGGSHAQRDLIDLTLLEAAVRAGDGPLAMALAQERLARRPHGQLPRRLLERATQAARGCRVPAAA</sequence>
<keyword evidence="4" id="KW-0802">TPR repeat</keyword>
<dbReference type="SUPFAM" id="SSF48452">
    <property type="entry name" value="TPR-like"/>
    <property type="match status" value="1"/>
</dbReference>
<dbReference type="InterPro" id="IPR011990">
    <property type="entry name" value="TPR-like_helical_dom_sf"/>
</dbReference>
<dbReference type="PANTHER" id="PTHR16263">
    <property type="entry name" value="TETRATRICOPEPTIDE REPEAT PROTEIN 38"/>
    <property type="match status" value="1"/>
</dbReference>
<evidence type="ECO:0000313" key="6">
    <source>
        <dbReference type="Proteomes" id="UP000294772"/>
    </source>
</evidence>
<organism evidence="5 6">
    <name type="scientific">Caldimonas thermodepolymerans</name>
    <dbReference type="NCBI Taxonomy" id="215580"/>
    <lineage>
        <taxon>Bacteria</taxon>
        <taxon>Pseudomonadati</taxon>
        <taxon>Pseudomonadota</taxon>
        <taxon>Betaproteobacteria</taxon>
        <taxon>Burkholderiales</taxon>
        <taxon>Sphaerotilaceae</taxon>
        <taxon>Caldimonas</taxon>
    </lineage>
</organism>
<evidence type="ECO:0000256" key="4">
    <source>
        <dbReference type="ARBA" id="ARBA00022803"/>
    </source>
</evidence>
<name>A0AA46DDT7_9BURK</name>
<accession>A0AA46DDT7</accession>
<dbReference type="Gene3D" id="1.25.40.10">
    <property type="entry name" value="Tetratricopeptide repeat domain"/>
    <property type="match status" value="1"/>
</dbReference>